<dbReference type="RefSeq" id="WP_194706364.1">
    <property type="nucleotide sequence ID" value="NZ_JADKPN010000003.1"/>
</dbReference>
<dbReference type="AlphaFoldDB" id="A0A930YCI0"/>
<evidence type="ECO:0000256" key="1">
    <source>
        <dbReference type="SAM" id="Phobius"/>
    </source>
</evidence>
<reference evidence="3" key="1">
    <citation type="submission" date="2020-11" db="EMBL/GenBank/DDBJ databases">
        <title>Nocardioides sp. nov., isolated from Soil of Cynanchum wilfordii Hemsley rhizosphere.</title>
        <authorList>
            <person name="Lee J.-S."/>
            <person name="Suh M.K."/>
            <person name="Kim J.-S."/>
        </authorList>
    </citation>
    <scope>NUCLEOTIDE SEQUENCE</scope>
    <source>
        <strain evidence="3">KCTC 19275</strain>
    </source>
</reference>
<evidence type="ECO:0000313" key="3">
    <source>
        <dbReference type="EMBL" id="MBF4763196.1"/>
    </source>
</evidence>
<protein>
    <submittedName>
        <fullName evidence="3">Pilus assembly protein</fullName>
    </submittedName>
</protein>
<feature type="domain" description="TadE-like" evidence="2">
    <location>
        <begin position="2"/>
        <end position="41"/>
    </location>
</feature>
<dbReference type="InterPro" id="IPR012495">
    <property type="entry name" value="TadE-like_dom"/>
</dbReference>
<keyword evidence="4" id="KW-1185">Reference proteome</keyword>
<keyword evidence="1" id="KW-0812">Transmembrane</keyword>
<keyword evidence="1" id="KW-0472">Membrane</keyword>
<comment type="caution">
    <text evidence="3">The sequence shown here is derived from an EMBL/GenBank/DDBJ whole genome shotgun (WGS) entry which is preliminary data.</text>
</comment>
<gene>
    <name evidence="3" type="ORF">ISU07_08660</name>
</gene>
<proteinExistence type="predicted"/>
<feature type="transmembrane region" description="Helical" evidence="1">
    <location>
        <begin position="6"/>
        <end position="28"/>
    </location>
</feature>
<dbReference type="Proteomes" id="UP000640489">
    <property type="component" value="Unassembled WGS sequence"/>
</dbReference>
<evidence type="ECO:0000259" key="2">
    <source>
        <dbReference type="Pfam" id="PF07811"/>
    </source>
</evidence>
<name>A0A930YCI0_9ACTN</name>
<organism evidence="3 4">
    <name type="scientific">Nocardioides islandensis</name>
    <dbReference type="NCBI Taxonomy" id="433663"/>
    <lineage>
        <taxon>Bacteria</taxon>
        <taxon>Bacillati</taxon>
        <taxon>Actinomycetota</taxon>
        <taxon>Actinomycetes</taxon>
        <taxon>Propionibacteriales</taxon>
        <taxon>Nocardioidaceae</taxon>
        <taxon>Nocardioides</taxon>
    </lineage>
</organism>
<keyword evidence="1" id="KW-1133">Transmembrane helix</keyword>
<dbReference type="EMBL" id="JADKPN010000003">
    <property type="protein sequence ID" value="MBF4763196.1"/>
    <property type="molecule type" value="Genomic_DNA"/>
</dbReference>
<sequence>MVVEFALVMPIFLILVFGVIQYGLYFFAMQSGANAVGEVVRRMSVGDCQGAGTAQTLVYKRLGSATSAKTASGVTVTQSYTKDDGTTPASSPGEIGGTVMLTATFPTVNLHFPFIPVPNSGNVTRSATARIEDITAITGGCS</sequence>
<accession>A0A930YCI0</accession>
<dbReference type="Pfam" id="PF07811">
    <property type="entry name" value="TadE"/>
    <property type="match status" value="1"/>
</dbReference>
<evidence type="ECO:0000313" key="4">
    <source>
        <dbReference type="Proteomes" id="UP000640489"/>
    </source>
</evidence>